<dbReference type="EMBL" id="CYKH01001670">
    <property type="protein sequence ID" value="CUG88719.1"/>
    <property type="molecule type" value="Genomic_DNA"/>
</dbReference>
<dbReference type="PANTHER" id="PTHR42877">
    <property type="entry name" value="L-ORNITHINE N(5)-MONOOXYGENASE-RELATED"/>
    <property type="match status" value="1"/>
</dbReference>
<keyword evidence="3" id="KW-0274">FAD</keyword>
<comment type="similarity">
    <text evidence="1">Belongs to the FAD-binding monooxygenase family.</text>
</comment>
<keyword evidence="6" id="KW-1185">Reference proteome</keyword>
<dbReference type="PANTHER" id="PTHR42877:SF4">
    <property type="entry name" value="FAD_NAD(P)-BINDING DOMAIN-CONTAINING PROTEIN-RELATED"/>
    <property type="match status" value="1"/>
</dbReference>
<dbReference type="InterPro" id="IPR020946">
    <property type="entry name" value="Flavin_mOase-like"/>
</dbReference>
<sequence>MHIVIVGAGFSGIGMAIKLRQAGFTEITILEQAASVGGTWRDNTYPGCACDIMSHLYSYSFYQNPNWSASHGSWDEIQKYLEDCVDHFDIRSLIRFNTEVESCEYLPDNSQPFLWAVKLKGNATPLLCHFLVAASGSFSRISMPKFPQVNGGFSGPAFHTGRWDHSVSLEGKRVAVVGTGASAIQVIPELVKVAGHVTVFQRTPAWVLERNYVTYPEWQKKMYRYIPVMLWFSRFLIYMIHEIITSLVKYPSLFQHGEDLSKKLLEKQVADPERRALLTPKYKFGCKRMLVSNTYYPAMASDHVTIVSDNIEGISPQGVITSGGKVHEVDVIVYATGFEVTDVSGMHPIVGRTGDDIRTLWKNKGQYAFLGTFVSGFPNMAFMLGPNSELTTNSAVFIIECQANMVVRLLNSMSRNGLRQIEVKKDIETKFNLRVQEALKGTIWLTGCRSWYINEQGRITTIWPFTTLRYWWESALVGMGTFVVTP</sequence>
<dbReference type="VEuPathDB" id="TriTrypDB:BSAL_16945"/>
<reference evidence="6" key="1">
    <citation type="submission" date="2015-09" db="EMBL/GenBank/DDBJ databases">
        <authorList>
            <consortium name="Pathogen Informatics"/>
        </authorList>
    </citation>
    <scope>NUCLEOTIDE SEQUENCE [LARGE SCALE GENOMIC DNA]</scope>
    <source>
        <strain evidence="6">Lake Konstanz</strain>
    </source>
</reference>
<dbReference type="OrthoDB" id="66881at2759"/>
<dbReference type="GO" id="GO:0050660">
    <property type="term" value="F:flavin adenine dinucleotide binding"/>
    <property type="evidence" value="ECO:0007669"/>
    <property type="project" value="InterPro"/>
</dbReference>
<dbReference type="GO" id="GO:0004499">
    <property type="term" value="F:N,N-dimethylaniline monooxygenase activity"/>
    <property type="evidence" value="ECO:0007669"/>
    <property type="project" value="InterPro"/>
</dbReference>
<keyword evidence="2" id="KW-0285">Flavoprotein</keyword>
<evidence type="ECO:0000256" key="4">
    <source>
        <dbReference type="ARBA" id="ARBA00023002"/>
    </source>
</evidence>
<dbReference type="OMA" id="WNTGGCT"/>
<dbReference type="Proteomes" id="UP000051952">
    <property type="component" value="Unassembled WGS sequence"/>
</dbReference>
<dbReference type="AlphaFoldDB" id="A0A0S4JEZ4"/>
<evidence type="ECO:0000256" key="2">
    <source>
        <dbReference type="ARBA" id="ARBA00022630"/>
    </source>
</evidence>
<evidence type="ECO:0000256" key="3">
    <source>
        <dbReference type="ARBA" id="ARBA00022827"/>
    </source>
</evidence>
<evidence type="ECO:0000313" key="5">
    <source>
        <dbReference type="EMBL" id="CUG88719.1"/>
    </source>
</evidence>
<evidence type="ECO:0000256" key="1">
    <source>
        <dbReference type="ARBA" id="ARBA00010139"/>
    </source>
</evidence>
<proteinExistence type="inferred from homology"/>
<dbReference type="Pfam" id="PF00743">
    <property type="entry name" value="FMO-like"/>
    <property type="match status" value="1"/>
</dbReference>
<dbReference type="InterPro" id="IPR051209">
    <property type="entry name" value="FAD-bind_Monooxygenase_sf"/>
</dbReference>
<accession>A0A0S4JEZ4</accession>
<protein>
    <submittedName>
        <fullName evidence="5">Pyridine nucleotide-disulphide oxidoreductase, putative</fullName>
    </submittedName>
</protein>
<dbReference type="GO" id="GO:0050661">
    <property type="term" value="F:NADP binding"/>
    <property type="evidence" value="ECO:0007669"/>
    <property type="project" value="InterPro"/>
</dbReference>
<dbReference type="Gene3D" id="3.50.50.60">
    <property type="entry name" value="FAD/NAD(P)-binding domain"/>
    <property type="match status" value="3"/>
</dbReference>
<dbReference type="PRINTS" id="PR00411">
    <property type="entry name" value="PNDRDTASEI"/>
</dbReference>
<dbReference type="SUPFAM" id="SSF51905">
    <property type="entry name" value="FAD/NAD(P)-binding domain"/>
    <property type="match status" value="1"/>
</dbReference>
<evidence type="ECO:0000313" key="6">
    <source>
        <dbReference type="Proteomes" id="UP000051952"/>
    </source>
</evidence>
<keyword evidence="4" id="KW-0560">Oxidoreductase</keyword>
<name>A0A0S4JEZ4_BODSA</name>
<gene>
    <name evidence="5" type="ORF">BSAL_16945</name>
</gene>
<organism evidence="5 6">
    <name type="scientific">Bodo saltans</name>
    <name type="common">Flagellated protozoan</name>
    <dbReference type="NCBI Taxonomy" id="75058"/>
    <lineage>
        <taxon>Eukaryota</taxon>
        <taxon>Discoba</taxon>
        <taxon>Euglenozoa</taxon>
        <taxon>Kinetoplastea</taxon>
        <taxon>Metakinetoplastina</taxon>
        <taxon>Eubodonida</taxon>
        <taxon>Bodonidae</taxon>
        <taxon>Bodo</taxon>
    </lineage>
</organism>
<dbReference type="InterPro" id="IPR036188">
    <property type="entry name" value="FAD/NAD-bd_sf"/>
</dbReference>